<organism evidence="1 2">
    <name type="scientific">Gadus morhua</name>
    <name type="common">Atlantic cod</name>
    <dbReference type="NCBI Taxonomy" id="8049"/>
    <lineage>
        <taxon>Eukaryota</taxon>
        <taxon>Metazoa</taxon>
        <taxon>Chordata</taxon>
        <taxon>Craniata</taxon>
        <taxon>Vertebrata</taxon>
        <taxon>Euteleostomi</taxon>
        <taxon>Actinopterygii</taxon>
        <taxon>Neopterygii</taxon>
        <taxon>Teleostei</taxon>
        <taxon>Neoteleostei</taxon>
        <taxon>Acanthomorphata</taxon>
        <taxon>Zeiogadaria</taxon>
        <taxon>Gadariae</taxon>
        <taxon>Gadiformes</taxon>
        <taxon>Gadoidei</taxon>
        <taxon>Gadidae</taxon>
        <taxon>Gadus</taxon>
    </lineage>
</organism>
<dbReference type="Proteomes" id="UP000694546">
    <property type="component" value="Chromosome 5"/>
</dbReference>
<dbReference type="AlphaFoldDB" id="A0A8C5AQS0"/>
<reference evidence="1" key="2">
    <citation type="submission" date="2025-09" db="UniProtKB">
        <authorList>
            <consortium name="Ensembl"/>
        </authorList>
    </citation>
    <scope>IDENTIFICATION</scope>
</reference>
<name>A0A8C5AQS0_GADMO</name>
<protein>
    <submittedName>
        <fullName evidence="1">Uncharacterized protein</fullName>
    </submittedName>
</protein>
<reference evidence="1" key="1">
    <citation type="submission" date="2025-08" db="UniProtKB">
        <authorList>
            <consortium name="Ensembl"/>
        </authorList>
    </citation>
    <scope>IDENTIFICATION</scope>
</reference>
<keyword evidence="2" id="KW-1185">Reference proteome</keyword>
<dbReference type="Ensembl" id="ENSGMOT00000027720.1">
    <property type="protein sequence ID" value="ENSGMOP00000035244.1"/>
    <property type="gene ID" value="ENSGMOG00000029456.1"/>
</dbReference>
<sequence>NYEAYFGKGTKLTVLGKS</sequence>
<accession>A0A8C5AQS0</accession>
<proteinExistence type="predicted"/>
<evidence type="ECO:0000313" key="1">
    <source>
        <dbReference type="Ensembl" id="ENSGMOP00000035244.1"/>
    </source>
</evidence>
<evidence type="ECO:0000313" key="2">
    <source>
        <dbReference type="Proteomes" id="UP000694546"/>
    </source>
</evidence>